<sequence length="523" mass="58951">MAAPSGPMRTNFENLETPEWQFEIAEEKDTLLDDQPVPHYVQLTAKTLGITTSETTYAGLLSRVAACSLKQKLLDFHSQPTPPTDTSLIPLDAFHGVQDRKDWDVQCPIVKERLDEFCREIQQVSDEYSHVMDPENPYLRTQQVKIGLNPSVLTFNMIPIRMKYDPKSNPDWKNEFTIWPRIEQACVKFASDILKESRIIIVIGDAQFSDTHSILQSQVQVCKIRYSGRSALEEEMFGNAPHTFVAMDASGQVRRVIFRSFHGQYAFRNDSLRRGALWDMIYNAACEMAGVEIQKHTFFEYRAMVTQDRADSSLKAMVGNVTDHNMWKALQRRESDGVLLMTFPLLKEMFPRLLAKVPTLVANMEDAVLKGYSPLYAITSHFCGLTEATKTKRWAAEAPPTKAPPAKKKLSTCQSTYLASDKHRAAIDKGNATKKGMLESKYQAFMGSYTVRRLLANRGKGPVTPEAAKALPRIDRIVGWHDAGEGKRLSTDLCQFVVFRSKAAPFGQSEPYICGRVTNGNCT</sequence>
<dbReference type="OrthoDB" id="5095525at2759"/>
<dbReference type="EMBL" id="JAGTJS010000017">
    <property type="protein sequence ID" value="KAH7244756.1"/>
    <property type="molecule type" value="Genomic_DNA"/>
</dbReference>
<gene>
    <name evidence="1" type="ORF">B0J15DRAFT_597428</name>
</gene>
<keyword evidence="2" id="KW-1185">Reference proteome</keyword>
<protein>
    <submittedName>
        <fullName evidence="1">Uncharacterized protein</fullName>
    </submittedName>
</protein>
<name>A0A9P9GT13_FUSSL</name>
<dbReference type="Proteomes" id="UP000736672">
    <property type="component" value="Unassembled WGS sequence"/>
</dbReference>
<evidence type="ECO:0000313" key="2">
    <source>
        <dbReference type="Proteomes" id="UP000736672"/>
    </source>
</evidence>
<reference evidence="1" key="1">
    <citation type="journal article" date="2021" name="Nat. Commun.">
        <title>Genetic determinants of endophytism in the Arabidopsis root mycobiome.</title>
        <authorList>
            <person name="Mesny F."/>
            <person name="Miyauchi S."/>
            <person name="Thiergart T."/>
            <person name="Pickel B."/>
            <person name="Atanasova L."/>
            <person name="Karlsson M."/>
            <person name="Huettel B."/>
            <person name="Barry K.W."/>
            <person name="Haridas S."/>
            <person name="Chen C."/>
            <person name="Bauer D."/>
            <person name="Andreopoulos W."/>
            <person name="Pangilinan J."/>
            <person name="LaButti K."/>
            <person name="Riley R."/>
            <person name="Lipzen A."/>
            <person name="Clum A."/>
            <person name="Drula E."/>
            <person name="Henrissat B."/>
            <person name="Kohler A."/>
            <person name="Grigoriev I.V."/>
            <person name="Martin F.M."/>
            <person name="Hacquard S."/>
        </authorList>
    </citation>
    <scope>NUCLEOTIDE SEQUENCE</scope>
    <source>
        <strain evidence="1">FSSC 5 MPI-SDFR-AT-0091</strain>
    </source>
</reference>
<organism evidence="1 2">
    <name type="scientific">Fusarium solani</name>
    <name type="common">Filamentous fungus</name>
    <dbReference type="NCBI Taxonomy" id="169388"/>
    <lineage>
        <taxon>Eukaryota</taxon>
        <taxon>Fungi</taxon>
        <taxon>Dikarya</taxon>
        <taxon>Ascomycota</taxon>
        <taxon>Pezizomycotina</taxon>
        <taxon>Sordariomycetes</taxon>
        <taxon>Hypocreomycetidae</taxon>
        <taxon>Hypocreales</taxon>
        <taxon>Nectriaceae</taxon>
        <taxon>Fusarium</taxon>
        <taxon>Fusarium solani species complex</taxon>
    </lineage>
</organism>
<comment type="caution">
    <text evidence="1">The sequence shown here is derived from an EMBL/GenBank/DDBJ whole genome shotgun (WGS) entry which is preliminary data.</text>
</comment>
<accession>A0A9P9GT13</accession>
<proteinExistence type="predicted"/>
<evidence type="ECO:0000313" key="1">
    <source>
        <dbReference type="EMBL" id="KAH7244756.1"/>
    </source>
</evidence>
<dbReference type="AlphaFoldDB" id="A0A9P9GT13"/>